<evidence type="ECO:0000313" key="1">
    <source>
        <dbReference type="EMBL" id="MBB6219541.1"/>
    </source>
</evidence>
<dbReference type="EMBL" id="JACIIJ010000001">
    <property type="protein sequence ID" value="MBB6219541.1"/>
    <property type="molecule type" value="Genomic_DNA"/>
</dbReference>
<sequence>MVQARIKHSPEPFYSNDLAVCQKGVDEIQSSAGFVKKSEEADRISTILVELYRQRVHDPDHPKTMVRAARRLFEKSPLQAA</sequence>
<proteinExistence type="predicted"/>
<evidence type="ECO:0000313" key="2">
    <source>
        <dbReference type="Proteomes" id="UP000517187"/>
    </source>
</evidence>
<reference evidence="1 2" key="1">
    <citation type="submission" date="2020-08" db="EMBL/GenBank/DDBJ databases">
        <title>Genomic Encyclopedia of Type Strains, Phase IV (KMG-V): Genome sequencing to study the core and pangenomes of soil and plant-associated prokaryotes.</title>
        <authorList>
            <person name="Whitman W."/>
        </authorList>
    </citation>
    <scope>NUCLEOTIDE SEQUENCE [LARGE SCALE GENOMIC DNA]</scope>
    <source>
        <strain evidence="1 2">SEMIA 4011</strain>
    </source>
</reference>
<organism evidence="1 2">
    <name type="scientific">Rhizobium leguminosarum</name>
    <dbReference type="NCBI Taxonomy" id="384"/>
    <lineage>
        <taxon>Bacteria</taxon>
        <taxon>Pseudomonadati</taxon>
        <taxon>Pseudomonadota</taxon>
        <taxon>Alphaproteobacteria</taxon>
        <taxon>Hyphomicrobiales</taxon>
        <taxon>Rhizobiaceae</taxon>
        <taxon>Rhizobium/Agrobacterium group</taxon>
        <taxon>Rhizobium</taxon>
    </lineage>
</organism>
<gene>
    <name evidence="1" type="ORF">GGE66_000485</name>
</gene>
<dbReference type="Proteomes" id="UP000517187">
    <property type="component" value="Unassembled WGS sequence"/>
</dbReference>
<name>A0A7W9ZMQ8_RHILE</name>
<dbReference type="RefSeq" id="WP_184692360.1">
    <property type="nucleotide sequence ID" value="NZ_JACIIJ010000001.1"/>
</dbReference>
<protein>
    <submittedName>
        <fullName evidence="1">Uncharacterized protein</fullName>
    </submittedName>
</protein>
<comment type="caution">
    <text evidence="1">The sequence shown here is derived from an EMBL/GenBank/DDBJ whole genome shotgun (WGS) entry which is preliminary data.</text>
</comment>
<accession>A0A7W9ZMQ8</accession>
<dbReference type="AlphaFoldDB" id="A0A7W9ZMQ8"/>